<dbReference type="PANTHER" id="PTHR18460">
    <property type="entry name" value="TEL2 INTERACTING PROTEIN 1 TTI1 FAMILY MEMBER"/>
    <property type="match status" value="1"/>
</dbReference>
<dbReference type="InterPro" id="IPR057566">
    <property type="entry name" value="TPR_TTI1_N"/>
</dbReference>
<dbReference type="Gene3D" id="1.25.10.10">
    <property type="entry name" value="Leucine-rich Repeat Variant"/>
    <property type="match status" value="1"/>
</dbReference>
<dbReference type="PIRSF" id="PIRSF005250">
    <property type="entry name" value="UCP005250"/>
    <property type="match status" value="1"/>
</dbReference>
<feature type="domain" description="TTI1 N-terminal TPR" evidence="2">
    <location>
        <begin position="14"/>
        <end position="341"/>
    </location>
</feature>
<dbReference type="Pfam" id="PF24181">
    <property type="entry name" value="TPR_TTI1_C"/>
    <property type="match status" value="1"/>
</dbReference>
<feature type="region of interest" description="Disordered" evidence="1">
    <location>
        <begin position="727"/>
        <end position="814"/>
    </location>
</feature>
<feature type="compositionally biased region" description="Basic and acidic residues" evidence="1">
    <location>
        <begin position="755"/>
        <end position="771"/>
    </location>
</feature>
<dbReference type="Pfam" id="PF24173">
    <property type="entry name" value="TPR_TTI1_N"/>
    <property type="match status" value="1"/>
</dbReference>
<keyword evidence="5" id="KW-1185">Reference proteome</keyword>
<dbReference type="PANTHER" id="PTHR18460:SF3">
    <property type="entry name" value="TELO2-INTERACTING PROTEIN 1 HOMOLOG"/>
    <property type="match status" value="1"/>
</dbReference>
<evidence type="ECO:0000259" key="3">
    <source>
        <dbReference type="Pfam" id="PF24181"/>
    </source>
</evidence>
<dbReference type="GO" id="GO:0005737">
    <property type="term" value="C:cytoplasm"/>
    <property type="evidence" value="ECO:0007669"/>
    <property type="project" value="TreeGrafter"/>
</dbReference>
<gene>
    <name evidence="4" type="ORF">G3M48_009846</name>
</gene>
<evidence type="ECO:0000256" key="1">
    <source>
        <dbReference type="SAM" id="MobiDB-lite"/>
    </source>
</evidence>
<evidence type="ECO:0000313" key="5">
    <source>
        <dbReference type="Proteomes" id="UP001397290"/>
    </source>
</evidence>
<dbReference type="InterPro" id="IPR049362">
    <property type="entry name" value="TTI1_rpt"/>
</dbReference>
<dbReference type="InterPro" id="IPR052587">
    <property type="entry name" value="TELO2-interacting_protein_1"/>
</dbReference>
<dbReference type="InterPro" id="IPR016024">
    <property type="entry name" value="ARM-type_fold"/>
</dbReference>
<proteinExistence type="predicted"/>
<feature type="domain" description="TTI1 C-terminal TPR" evidence="3">
    <location>
        <begin position="712"/>
        <end position="906"/>
    </location>
</feature>
<dbReference type="InterPro" id="IPR057567">
    <property type="entry name" value="TPR_TTI1_C"/>
</dbReference>
<accession>A0AAW0RHZ7</accession>
<evidence type="ECO:0008006" key="6">
    <source>
        <dbReference type="Google" id="ProtNLM"/>
    </source>
</evidence>
<name>A0AAW0RHZ7_9HYPO</name>
<sequence>MEAVADAAARNALFQRLKPCCVEISRLAIQEDHASVTRELRTLTATLLDILHSSSADLDDKLAGYVFFPLSHIFRQIDSFPMTVVETCVVCLRVLITYGWRTRISPSLVQQIFTLLIFLIDGVPGSDEDKIKPEELILESFRTLTALLDTAAGSAQADAGLAAPTAIPQLGQGVTTMLDAIADGVTPAIQEEALRSLIALYQAIRDHGALATFLPGTLSNLAKVLHTPARYRSSVLAGCLDAVRVVLTRTLGDLRTRSILAHKDHEGAQKEEDKNKVLGPAWLHATTGQVRNALATMMRLRAHESDDVKTALNQLCITLLDECHETLSNCSALLVNTAIILDASDHDSITDTNLSHIAGIYPELLDVIKTTVYNWMSSLPRHMQSADEDVKRIAIHNFAKGIELLKSLNIESSIIESALPNTMCDTITSLLQASKTSSSDNAAPIQLLETSSMVKAAGKTSYPPVLLSHNSQRGLNSELISLLRAVGSTPQTGPLLADLVDYARNDTGASQLAAYWLSLEISKAAHASSADEDALLNFTDCSSGSGDVESAFSDLYSFSVDILDSHSDASAVDWRMEALALEVVAYAAQRSGESFRPELIDVLFPIATFMGSNDPRLQQHAVATLNILASSSKYNSVSDLIVGNVDYMVSSVALRLNTLDVSPASAQVLTMMLRLAGPRLLPFLDDVVESIFVALDNYHGYPAFVESLFDVLKEIVDQGAKTESTRLLKDHEKREIHHKKQQSQREDLNSLMAFLDKRSERKQRDEAEARNMRPLKSHPQTPWGEPQKKSGEENMDDAGGEPPSEEKPPSSSTYQLLSRVASLTQHYLTSPTPKLRRSLLALLQSAVPVLAADEDAFLPLVNALWPVVVGRLRDSEPFIIVEVCATLAALCTAAGDFLGSRFQTEWQDGLRDFCRRAKRNAAAAAAAAGAGQSMHSESRWIKGPGSSSLDVVVPLRAEAGALAVRTATLTSRPEEEHLAGGSLGQHASPARIWMAVVRLLTAVVANVRVDETMFEDVLDLLADVLDRNPEAKEALEVINADAVWLALYERGRVTLRAAPMVDGAAFVELISKA</sequence>
<dbReference type="Pfam" id="PF21547">
    <property type="entry name" value="TTI1"/>
    <property type="match status" value="1"/>
</dbReference>
<evidence type="ECO:0000259" key="2">
    <source>
        <dbReference type="Pfam" id="PF24173"/>
    </source>
</evidence>
<dbReference type="SUPFAM" id="SSF48371">
    <property type="entry name" value="ARM repeat"/>
    <property type="match status" value="1"/>
</dbReference>
<dbReference type="InterPro" id="IPR011989">
    <property type="entry name" value="ARM-like"/>
</dbReference>
<evidence type="ECO:0000313" key="4">
    <source>
        <dbReference type="EMBL" id="KAK8141809.1"/>
    </source>
</evidence>
<dbReference type="EMBL" id="JAAHCF010000839">
    <property type="protein sequence ID" value="KAK8141809.1"/>
    <property type="molecule type" value="Genomic_DNA"/>
</dbReference>
<dbReference type="AlphaFoldDB" id="A0AAW0RHZ7"/>
<protein>
    <recommendedName>
        <fullName evidence="6">HEAT repeat protein</fullName>
    </recommendedName>
</protein>
<reference evidence="4 5" key="1">
    <citation type="submission" date="2020-02" db="EMBL/GenBank/DDBJ databases">
        <title>Comparative genomics of the hypocrealean fungal genus Beauvera.</title>
        <authorList>
            <person name="Showalter D.N."/>
            <person name="Bushley K.E."/>
            <person name="Rehner S.A."/>
        </authorList>
    </citation>
    <scope>NUCLEOTIDE SEQUENCE [LARGE SCALE GENOMIC DNA]</scope>
    <source>
        <strain evidence="4 5">ARSEF4384</strain>
    </source>
</reference>
<dbReference type="InterPro" id="IPR016441">
    <property type="entry name" value="Tti1"/>
</dbReference>
<organism evidence="4 5">
    <name type="scientific">Beauveria asiatica</name>
    <dbReference type="NCBI Taxonomy" id="1069075"/>
    <lineage>
        <taxon>Eukaryota</taxon>
        <taxon>Fungi</taxon>
        <taxon>Dikarya</taxon>
        <taxon>Ascomycota</taxon>
        <taxon>Pezizomycotina</taxon>
        <taxon>Sordariomycetes</taxon>
        <taxon>Hypocreomycetidae</taxon>
        <taxon>Hypocreales</taxon>
        <taxon>Cordycipitaceae</taxon>
        <taxon>Beauveria</taxon>
    </lineage>
</organism>
<dbReference type="Proteomes" id="UP001397290">
    <property type="component" value="Unassembled WGS sequence"/>
</dbReference>
<comment type="caution">
    <text evidence="4">The sequence shown here is derived from an EMBL/GenBank/DDBJ whole genome shotgun (WGS) entry which is preliminary data.</text>
</comment>